<accession>A0ABV3Z3A6</accession>
<name>A0ABV3Z3A6_9PROT</name>
<comment type="caution">
    <text evidence="2">The sequence shown here is derived from an EMBL/GenBank/DDBJ whole genome shotgun (WGS) entry which is preliminary data.</text>
</comment>
<evidence type="ECO:0000259" key="1">
    <source>
        <dbReference type="Pfam" id="PF01593"/>
    </source>
</evidence>
<protein>
    <submittedName>
        <fullName evidence="2">FAD-dependent oxidoreductase</fullName>
    </submittedName>
</protein>
<dbReference type="SUPFAM" id="SSF51905">
    <property type="entry name" value="FAD/NAD(P)-binding domain"/>
    <property type="match status" value="1"/>
</dbReference>
<keyword evidence="3" id="KW-1185">Reference proteome</keyword>
<dbReference type="InterPro" id="IPR050464">
    <property type="entry name" value="Zeta_carotene_desat/Oxidored"/>
</dbReference>
<dbReference type="EMBL" id="JBEHZE010000001">
    <property type="protein sequence ID" value="MEX6633281.1"/>
    <property type="molecule type" value="Genomic_DNA"/>
</dbReference>
<sequence>MSKINQLASSEIARPKPRIAIIGSGISGLSAAWGLHRDCEVHVFEKNDYVGGHTNTVTFDAPEGPVPVDTGFIVYNDPNYPNLSALFNQLGIGSTETEMHFSVSARDRGLEYASNGISGIFADLRNITRPRFFAMLADILRFYAAAPNLIGASDDLTLGEFLKRKKYGASFIHDHILPMAAAIWSCPVGTILDFPVKSLARFFINHGLVELGTPFEWKSVHGGSASYIAPMTANFRDRIICNTPVHSVRRLNNGVELLFEGGNRRHFDKVVFACHAPTALALLDDPSTEEQNVLRKFKIQPNKAVLHTDDNFMPRRKRAWASWNYLSNFSSQQEISVTYWMNALQNLPTSTNCFVTLNPLHMPQPEKIIASFDYDHPIFDPAASKAQREIWNIQGTNNVWFAGAWMGYGFHEDGLQAGLAVAEMMTNWRRPWAFDYATERLSRPDAGDFSKRIAA</sequence>
<dbReference type="InterPro" id="IPR002937">
    <property type="entry name" value="Amino_oxidase"/>
</dbReference>
<dbReference type="Gene3D" id="1.10.405.20">
    <property type="match status" value="1"/>
</dbReference>
<evidence type="ECO:0000313" key="3">
    <source>
        <dbReference type="Proteomes" id="UP001560685"/>
    </source>
</evidence>
<dbReference type="Proteomes" id="UP001560685">
    <property type="component" value="Unassembled WGS sequence"/>
</dbReference>
<dbReference type="PANTHER" id="PTHR42923:SF17">
    <property type="entry name" value="AMINE OXIDASE DOMAIN-CONTAINING PROTEIN"/>
    <property type="match status" value="1"/>
</dbReference>
<dbReference type="RefSeq" id="WP_369313237.1">
    <property type="nucleotide sequence ID" value="NZ_JBEHZE010000001.1"/>
</dbReference>
<dbReference type="Gene3D" id="3.50.50.60">
    <property type="entry name" value="FAD/NAD(P)-binding domain"/>
    <property type="match status" value="1"/>
</dbReference>
<dbReference type="PANTHER" id="PTHR42923">
    <property type="entry name" value="PROTOPORPHYRINOGEN OXIDASE"/>
    <property type="match status" value="1"/>
</dbReference>
<reference evidence="2 3" key="1">
    <citation type="submission" date="2024-05" db="EMBL/GenBank/DDBJ databases">
        <title>Three bacterial strains, DH-69, EH-24, and ECK-19 isolated from coastal sediments.</title>
        <authorList>
            <person name="Ye Y.-Q."/>
            <person name="Du Z.-J."/>
        </authorList>
    </citation>
    <scope>NUCLEOTIDE SEQUENCE [LARGE SCALE GENOMIC DNA]</scope>
    <source>
        <strain evidence="2 3">ECK-19</strain>
    </source>
</reference>
<evidence type="ECO:0000313" key="2">
    <source>
        <dbReference type="EMBL" id="MEX6633281.1"/>
    </source>
</evidence>
<dbReference type="Gene3D" id="3.30.70.1990">
    <property type="match status" value="1"/>
</dbReference>
<gene>
    <name evidence="2" type="ORF">ABFZ84_06925</name>
</gene>
<feature type="domain" description="Amine oxidase" evidence="1">
    <location>
        <begin position="26"/>
        <end position="318"/>
    </location>
</feature>
<dbReference type="InterPro" id="IPR036188">
    <property type="entry name" value="FAD/NAD-bd_sf"/>
</dbReference>
<dbReference type="Pfam" id="PF01593">
    <property type="entry name" value="Amino_oxidase"/>
    <property type="match status" value="1"/>
</dbReference>
<proteinExistence type="predicted"/>
<organism evidence="2 3">
    <name type="scientific">Hyphococcus lacteus</name>
    <dbReference type="NCBI Taxonomy" id="3143536"/>
    <lineage>
        <taxon>Bacteria</taxon>
        <taxon>Pseudomonadati</taxon>
        <taxon>Pseudomonadota</taxon>
        <taxon>Alphaproteobacteria</taxon>
        <taxon>Parvularculales</taxon>
        <taxon>Parvularculaceae</taxon>
        <taxon>Hyphococcus</taxon>
    </lineage>
</organism>